<organism evidence="4 5">
    <name type="scientific">Musa troglodytarum</name>
    <name type="common">fe'i banana</name>
    <dbReference type="NCBI Taxonomy" id="320322"/>
    <lineage>
        <taxon>Eukaryota</taxon>
        <taxon>Viridiplantae</taxon>
        <taxon>Streptophyta</taxon>
        <taxon>Embryophyta</taxon>
        <taxon>Tracheophyta</taxon>
        <taxon>Spermatophyta</taxon>
        <taxon>Magnoliopsida</taxon>
        <taxon>Liliopsida</taxon>
        <taxon>Zingiberales</taxon>
        <taxon>Musaceae</taxon>
        <taxon>Musa</taxon>
    </lineage>
</organism>
<evidence type="ECO:0000256" key="1">
    <source>
        <dbReference type="ARBA" id="ARBA00007130"/>
    </source>
</evidence>
<dbReference type="PANTHER" id="PTHR13292">
    <property type="entry name" value="AUTOPHAGY-RELATED PROTEIN 101"/>
    <property type="match status" value="1"/>
</dbReference>
<evidence type="ECO:0000313" key="4">
    <source>
        <dbReference type="EMBL" id="URE28830.1"/>
    </source>
</evidence>
<proteinExistence type="inferred from homology"/>
<accession>A0A9E7H8L9</accession>
<dbReference type="GO" id="GO:0000407">
    <property type="term" value="C:phagophore assembly site"/>
    <property type="evidence" value="ECO:0007669"/>
    <property type="project" value="TreeGrafter"/>
</dbReference>
<dbReference type="GO" id="GO:1990316">
    <property type="term" value="C:Atg1/ULK1 kinase complex"/>
    <property type="evidence" value="ECO:0007669"/>
    <property type="project" value="TreeGrafter"/>
</dbReference>
<gene>
    <name evidence="4" type="ORF">MUK42_18242</name>
</gene>
<dbReference type="Pfam" id="PF07855">
    <property type="entry name" value="ATG101"/>
    <property type="match status" value="1"/>
</dbReference>
<keyword evidence="3" id="KW-0072">Autophagy</keyword>
<protein>
    <recommendedName>
        <fullName evidence="2">Autophagy-related protein 101</fullName>
    </recommendedName>
</protein>
<dbReference type="Proteomes" id="UP001055439">
    <property type="component" value="Chromosome 8"/>
</dbReference>
<evidence type="ECO:0000313" key="5">
    <source>
        <dbReference type="Proteomes" id="UP001055439"/>
    </source>
</evidence>
<name>A0A9E7H8L9_9LILI</name>
<dbReference type="GO" id="GO:0019901">
    <property type="term" value="F:protein kinase binding"/>
    <property type="evidence" value="ECO:0007669"/>
    <property type="project" value="TreeGrafter"/>
</dbReference>
<dbReference type="InterPro" id="IPR012445">
    <property type="entry name" value="ATG101"/>
</dbReference>
<dbReference type="AlphaFoldDB" id="A0A9E7H8L9"/>
<dbReference type="GO" id="GO:0000045">
    <property type="term" value="P:autophagosome assembly"/>
    <property type="evidence" value="ECO:0007669"/>
    <property type="project" value="TreeGrafter"/>
</dbReference>
<dbReference type="PANTHER" id="PTHR13292:SF0">
    <property type="entry name" value="AUTOPHAGY-RELATED PROTEIN 101"/>
    <property type="match status" value="1"/>
</dbReference>
<dbReference type="OrthoDB" id="10259639at2759"/>
<sequence length="213" mass="24924">MRCVVYCIQLSSIEHQDLFKPKDVECEHFEITYVRCGDHEIEKKIDEKIDQFVGWVEKHPNRKGQADPFMKFSLVQICLSFYEVKNKHATWFGSKIERLHWEQWYINLHVLNPKSHENASEESSSRQAALESSLREVLFQIIRFANERKDHIPTVQNSEIISFPYEISTPSSSDSSFGWHADVLKRMLQTGHPSMLSLYSVVNEAEDKGHFVH</sequence>
<dbReference type="EMBL" id="CP097510">
    <property type="protein sequence ID" value="URE28830.1"/>
    <property type="molecule type" value="Genomic_DNA"/>
</dbReference>
<reference evidence="4" key="1">
    <citation type="submission" date="2022-05" db="EMBL/GenBank/DDBJ databases">
        <title>The Musa troglodytarum L. genome provides insights into the mechanism of non-climacteric behaviour and enrichment of carotenoids.</title>
        <authorList>
            <person name="Wang J."/>
        </authorList>
    </citation>
    <scope>NUCLEOTIDE SEQUENCE</scope>
    <source>
        <tissue evidence="4">Leaf</tissue>
    </source>
</reference>
<comment type="similarity">
    <text evidence="1">Belongs to the ATG101 family.</text>
</comment>
<evidence type="ECO:0000256" key="3">
    <source>
        <dbReference type="ARBA" id="ARBA00023006"/>
    </source>
</evidence>
<keyword evidence="5" id="KW-1185">Reference proteome</keyword>
<evidence type="ECO:0000256" key="2">
    <source>
        <dbReference type="ARBA" id="ARBA00018874"/>
    </source>
</evidence>